<feature type="transmembrane region" description="Helical" evidence="11">
    <location>
        <begin position="274"/>
        <end position="296"/>
    </location>
</feature>
<comment type="subcellular location">
    <subcellularLocation>
        <location evidence="1">Membrane</location>
        <topology evidence="1">Multi-pass membrane protein</topology>
    </subcellularLocation>
</comment>
<evidence type="ECO:0000256" key="7">
    <source>
        <dbReference type="ARBA" id="ARBA00023136"/>
    </source>
</evidence>
<evidence type="ECO:0000256" key="10">
    <source>
        <dbReference type="SAM" id="MobiDB-lite"/>
    </source>
</evidence>
<dbReference type="GO" id="GO:0016020">
    <property type="term" value="C:membrane"/>
    <property type="evidence" value="ECO:0007669"/>
    <property type="project" value="UniProtKB-SubCell"/>
</dbReference>
<name>A0ABD3PS02_9STRA</name>
<keyword evidence="4 8" id="KW-0812">Transmembrane</keyword>
<dbReference type="Pfam" id="PF00153">
    <property type="entry name" value="Mito_carr"/>
    <property type="match status" value="3"/>
</dbReference>
<accession>A0ABD3PS02</accession>
<feature type="repeat" description="Solcar" evidence="8">
    <location>
        <begin position="70"/>
        <end position="155"/>
    </location>
</feature>
<keyword evidence="6 11" id="KW-1133">Transmembrane helix</keyword>
<dbReference type="AlphaFoldDB" id="A0ABD3PS02"/>
<comment type="similarity">
    <text evidence="2 9">Belongs to the mitochondrial carrier (TC 2.A.29) family.</text>
</comment>
<gene>
    <name evidence="12" type="ORF">HJC23_012705</name>
</gene>
<dbReference type="PROSITE" id="PS50920">
    <property type="entry name" value="SOLCAR"/>
    <property type="match status" value="3"/>
</dbReference>
<dbReference type="InterPro" id="IPR018108">
    <property type="entry name" value="MCP_transmembrane"/>
</dbReference>
<keyword evidence="3 9" id="KW-0813">Transport</keyword>
<evidence type="ECO:0000256" key="5">
    <source>
        <dbReference type="ARBA" id="ARBA00022737"/>
    </source>
</evidence>
<sequence>MLTISSLNIRRQNAEEDLSALELVTFNSSSSSLSQDNNENRPLITANPSSTSPLIDSQSKSRPKMTAAAGALILKMVIAAFSGMGAATVCHPLDVIRVQMQTEGNTYTGFGDAARGIYRKDGVKDGLFAGVSAAYLRQWLYGSCRIGIYAYLLESAQNANIQNGLDKNAIPLSSKMLMGLTSGGIGSFVGTPSELALVRMSNDKKLPLDQRRNYNGVGNCISRIAKEEGLTALFRGAPATVLRACLLSACAMGITSEIKMRLSGSGFFGEDGKLLGGVPLLFVATLISSLAANIVANPFDVVKSRMQNMAVAKDGSTQYSSMLDCFFQTVNNEGVLKLWSGFVPAFLKLAPYTVISLTLTDKITKMVTGKEAL</sequence>
<evidence type="ECO:0008006" key="14">
    <source>
        <dbReference type="Google" id="ProtNLM"/>
    </source>
</evidence>
<evidence type="ECO:0000256" key="2">
    <source>
        <dbReference type="ARBA" id="ARBA00006375"/>
    </source>
</evidence>
<dbReference type="Proteomes" id="UP001516023">
    <property type="component" value="Unassembled WGS sequence"/>
</dbReference>
<evidence type="ECO:0000313" key="13">
    <source>
        <dbReference type="Proteomes" id="UP001516023"/>
    </source>
</evidence>
<organism evidence="12 13">
    <name type="scientific">Cyclotella cryptica</name>
    <dbReference type="NCBI Taxonomy" id="29204"/>
    <lineage>
        <taxon>Eukaryota</taxon>
        <taxon>Sar</taxon>
        <taxon>Stramenopiles</taxon>
        <taxon>Ochrophyta</taxon>
        <taxon>Bacillariophyta</taxon>
        <taxon>Coscinodiscophyceae</taxon>
        <taxon>Thalassiosirophycidae</taxon>
        <taxon>Stephanodiscales</taxon>
        <taxon>Stephanodiscaceae</taxon>
        <taxon>Cyclotella</taxon>
    </lineage>
</organism>
<feature type="repeat" description="Solcar" evidence="8">
    <location>
        <begin position="276"/>
        <end position="366"/>
    </location>
</feature>
<feature type="region of interest" description="Disordered" evidence="10">
    <location>
        <begin position="30"/>
        <end position="61"/>
    </location>
</feature>
<comment type="caution">
    <text evidence="12">The sequence shown here is derived from an EMBL/GenBank/DDBJ whole genome shotgun (WGS) entry which is preliminary data.</text>
</comment>
<evidence type="ECO:0000256" key="4">
    <source>
        <dbReference type="ARBA" id="ARBA00022692"/>
    </source>
</evidence>
<keyword evidence="13" id="KW-1185">Reference proteome</keyword>
<evidence type="ECO:0000256" key="11">
    <source>
        <dbReference type="SAM" id="Phobius"/>
    </source>
</evidence>
<feature type="repeat" description="Solcar" evidence="8">
    <location>
        <begin position="170"/>
        <end position="261"/>
    </location>
</feature>
<evidence type="ECO:0000256" key="9">
    <source>
        <dbReference type="RuleBase" id="RU000488"/>
    </source>
</evidence>
<protein>
    <recommendedName>
        <fullName evidence="14">Mitochondrial carrier protein</fullName>
    </recommendedName>
</protein>
<evidence type="ECO:0000256" key="1">
    <source>
        <dbReference type="ARBA" id="ARBA00004141"/>
    </source>
</evidence>
<reference evidence="12 13" key="1">
    <citation type="journal article" date="2020" name="G3 (Bethesda)">
        <title>Improved Reference Genome for Cyclotella cryptica CCMP332, a Model for Cell Wall Morphogenesis, Salinity Adaptation, and Lipid Production in Diatoms (Bacillariophyta).</title>
        <authorList>
            <person name="Roberts W.R."/>
            <person name="Downey K.M."/>
            <person name="Ruck E.C."/>
            <person name="Traller J.C."/>
            <person name="Alverson A.J."/>
        </authorList>
    </citation>
    <scope>NUCLEOTIDE SEQUENCE [LARGE SCALE GENOMIC DNA]</scope>
    <source>
        <strain evidence="12 13">CCMP332</strain>
    </source>
</reference>
<dbReference type="InterPro" id="IPR050391">
    <property type="entry name" value="Mito_Metabolite_Transporter"/>
</dbReference>
<dbReference type="EMBL" id="JABMIG020000148">
    <property type="protein sequence ID" value="KAL3789000.1"/>
    <property type="molecule type" value="Genomic_DNA"/>
</dbReference>
<proteinExistence type="inferred from homology"/>
<evidence type="ECO:0000256" key="8">
    <source>
        <dbReference type="PROSITE-ProRule" id="PRU00282"/>
    </source>
</evidence>
<dbReference type="Gene3D" id="1.50.40.10">
    <property type="entry name" value="Mitochondrial carrier domain"/>
    <property type="match status" value="1"/>
</dbReference>
<dbReference type="PANTHER" id="PTHR45618">
    <property type="entry name" value="MITOCHONDRIAL DICARBOXYLATE CARRIER-RELATED"/>
    <property type="match status" value="1"/>
</dbReference>
<evidence type="ECO:0000256" key="3">
    <source>
        <dbReference type="ARBA" id="ARBA00022448"/>
    </source>
</evidence>
<dbReference type="SUPFAM" id="SSF103506">
    <property type="entry name" value="Mitochondrial carrier"/>
    <property type="match status" value="1"/>
</dbReference>
<keyword evidence="5" id="KW-0677">Repeat</keyword>
<evidence type="ECO:0000313" key="12">
    <source>
        <dbReference type="EMBL" id="KAL3789000.1"/>
    </source>
</evidence>
<evidence type="ECO:0000256" key="6">
    <source>
        <dbReference type="ARBA" id="ARBA00022989"/>
    </source>
</evidence>
<feature type="compositionally biased region" description="Polar residues" evidence="10">
    <location>
        <begin position="46"/>
        <end position="60"/>
    </location>
</feature>
<dbReference type="InterPro" id="IPR023395">
    <property type="entry name" value="MCP_dom_sf"/>
</dbReference>
<keyword evidence="7 8" id="KW-0472">Membrane</keyword>